<proteinExistence type="predicted"/>
<dbReference type="AlphaFoldDB" id="A0AAN1WG52"/>
<reference evidence="1 2" key="1">
    <citation type="journal article" date="2022" name="IScience">
        <title>An ultrasensitive nanofiber-based assay for enzymatic hydrolysis and deep-sea microbial degradation of cellulose.</title>
        <authorList>
            <person name="Tsudome M."/>
            <person name="Tachioka M."/>
            <person name="Miyazaki M."/>
            <person name="Uchimura K."/>
            <person name="Tsuda M."/>
            <person name="Takaki Y."/>
            <person name="Deguchi S."/>
        </authorList>
    </citation>
    <scope>NUCLEOTIDE SEQUENCE [LARGE SCALE GENOMIC DNA]</scope>
    <source>
        <strain evidence="1 2">GE09</strain>
    </source>
</reference>
<dbReference type="EMBL" id="AP023086">
    <property type="protein sequence ID" value="BCD96985.1"/>
    <property type="molecule type" value="Genomic_DNA"/>
</dbReference>
<dbReference type="KEGG" id="marq:MARGE09_P1185"/>
<dbReference type="RefSeq" id="WP_236986464.1">
    <property type="nucleotide sequence ID" value="NZ_AP023086.1"/>
</dbReference>
<dbReference type="Gene3D" id="3.40.50.150">
    <property type="entry name" value="Vaccinia Virus protein VP39"/>
    <property type="match status" value="1"/>
</dbReference>
<gene>
    <name evidence="1" type="ORF">MARGE09_P1185</name>
</gene>
<evidence type="ECO:0000313" key="2">
    <source>
        <dbReference type="Proteomes" id="UP001320119"/>
    </source>
</evidence>
<protein>
    <submittedName>
        <fullName evidence="1">Uncharacterized protein</fullName>
    </submittedName>
</protein>
<organism evidence="1 2">
    <name type="scientific">Marinagarivorans cellulosilyticus</name>
    <dbReference type="NCBI Taxonomy" id="2721545"/>
    <lineage>
        <taxon>Bacteria</taxon>
        <taxon>Pseudomonadati</taxon>
        <taxon>Pseudomonadota</taxon>
        <taxon>Gammaproteobacteria</taxon>
        <taxon>Cellvibrionales</taxon>
        <taxon>Cellvibrionaceae</taxon>
        <taxon>Marinagarivorans</taxon>
    </lineage>
</organism>
<sequence>MPSRTIPPLQLQATADFFNRLYNQFAHLFLDPNGDFYKSVQARLSPTSENLTFENLLNIQRLIFKNMELHNQKDWYPIFHCVYVQSQRTSAFSKQLFAALLAECQAVIGQWHFDHVLVPGCGKFFEVEDVCRLLRPARVDALDIDYQDIEFSRAMAPDLAAVQWRYCDLTQPLNRKYDLALLLHPQVCDYDRLWASPTYKRYGDEFMVPAADLQRAATYKFIPPTWLAILDNSFTALKQGGHAIFMCYEHRELAMIQSYLENKPQLKIAYADVNTLTVDPAFSADMLACLNGPQQPSAEFVAMGAYRAVMVVSKQ</sequence>
<name>A0AAN1WG52_9GAMM</name>
<accession>A0AAN1WG52</accession>
<dbReference type="Proteomes" id="UP001320119">
    <property type="component" value="Chromosome"/>
</dbReference>
<keyword evidence="2" id="KW-1185">Reference proteome</keyword>
<dbReference type="InterPro" id="IPR029063">
    <property type="entry name" value="SAM-dependent_MTases_sf"/>
</dbReference>
<dbReference type="SUPFAM" id="SSF53335">
    <property type="entry name" value="S-adenosyl-L-methionine-dependent methyltransferases"/>
    <property type="match status" value="1"/>
</dbReference>
<evidence type="ECO:0000313" key="1">
    <source>
        <dbReference type="EMBL" id="BCD96985.1"/>
    </source>
</evidence>